<dbReference type="GO" id="GO:0008743">
    <property type="term" value="F:L-threonine 3-dehydrogenase activity"/>
    <property type="evidence" value="ECO:0007669"/>
    <property type="project" value="TreeGrafter"/>
</dbReference>
<gene>
    <name evidence="3" type="ORF">H8E41_07440</name>
</gene>
<evidence type="ECO:0000256" key="1">
    <source>
        <dbReference type="ARBA" id="ARBA00007637"/>
    </source>
</evidence>
<evidence type="ECO:0000313" key="4">
    <source>
        <dbReference type="Proteomes" id="UP000614424"/>
    </source>
</evidence>
<feature type="domain" description="NAD-dependent epimerase/dehydratase" evidence="2">
    <location>
        <begin position="4"/>
        <end position="228"/>
    </location>
</feature>
<accession>A0A8J6NE00</accession>
<protein>
    <submittedName>
        <fullName evidence="3">L-threonine 3-dehydrogenase</fullName>
    </submittedName>
</protein>
<dbReference type="Proteomes" id="UP000614424">
    <property type="component" value="Unassembled WGS sequence"/>
</dbReference>
<dbReference type="FunFam" id="3.40.50.720:FF:000077">
    <property type="entry name" value="L-threonine 3-dehydrogenase, mitochondrial"/>
    <property type="match status" value="1"/>
</dbReference>
<sequence>MKRILVTGAAGQIGSELIVALRQRYGSGNVIACGHRTVPNSEILDSGPFESFDVRDSSAVTAVVVQYDVDTIYHLAGILSATGETRPQRAWDININGLCNVLEAARQHGCAVFFPSSIASFGLSTPQDNTPQETIQRPQSIYGITKVAGELLCDYYHHRFGVDSRGLRFPGLISHETPPGGGTTDYAVEIFYAALTEKKYTCFLRKGTRLDMMYMPDAIRAAIAVMEANPGRLSIRNAFNVTAMSFAPEDLCAEIQKSIPDFIMDYKVDPVRQAIADSWPNNMDDSVAREQWGWQPEYDLPSMTRDMLDKLSRKLKA</sequence>
<reference evidence="3 4" key="1">
    <citation type="submission" date="2020-08" db="EMBL/GenBank/DDBJ databases">
        <title>Bridging the membrane lipid divide: bacteria of the FCB group superphylum have the potential to synthesize archaeal ether lipids.</title>
        <authorList>
            <person name="Villanueva L."/>
            <person name="Von Meijenfeldt F.A.B."/>
            <person name="Westbye A.B."/>
            <person name="Yadav S."/>
            <person name="Hopmans E.C."/>
            <person name="Dutilh B.E."/>
            <person name="Sinninghe Damste J.S."/>
        </authorList>
    </citation>
    <scope>NUCLEOTIDE SEQUENCE [LARGE SCALE GENOMIC DNA]</scope>
    <source>
        <strain evidence="3">NIOZ-UU47</strain>
    </source>
</reference>
<dbReference type="PANTHER" id="PTHR42687:SF1">
    <property type="entry name" value="L-THREONINE 3-DEHYDROGENASE, MITOCHONDRIAL"/>
    <property type="match status" value="1"/>
</dbReference>
<proteinExistence type="inferred from homology"/>
<dbReference type="SUPFAM" id="SSF51735">
    <property type="entry name" value="NAD(P)-binding Rossmann-fold domains"/>
    <property type="match status" value="1"/>
</dbReference>
<dbReference type="Pfam" id="PF01370">
    <property type="entry name" value="Epimerase"/>
    <property type="match status" value="1"/>
</dbReference>
<evidence type="ECO:0000259" key="2">
    <source>
        <dbReference type="Pfam" id="PF01370"/>
    </source>
</evidence>
<comment type="similarity">
    <text evidence="1">Belongs to the NAD(P)-dependent epimerase/dehydratase family.</text>
</comment>
<dbReference type="PANTHER" id="PTHR42687">
    <property type="entry name" value="L-THREONINE 3-DEHYDROGENASE"/>
    <property type="match status" value="1"/>
</dbReference>
<organism evidence="3 4">
    <name type="scientific">Candidatus Desulfobia pelagia</name>
    <dbReference type="NCBI Taxonomy" id="2841692"/>
    <lineage>
        <taxon>Bacteria</taxon>
        <taxon>Pseudomonadati</taxon>
        <taxon>Thermodesulfobacteriota</taxon>
        <taxon>Desulfobulbia</taxon>
        <taxon>Desulfobulbales</taxon>
        <taxon>Desulfobulbaceae</taxon>
        <taxon>Candidatus Desulfobia</taxon>
    </lineage>
</organism>
<dbReference type="GO" id="GO:0006567">
    <property type="term" value="P:L-threonine catabolic process"/>
    <property type="evidence" value="ECO:0007669"/>
    <property type="project" value="TreeGrafter"/>
</dbReference>
<dbReference type="AlphaFoldDB" id="A0A8J6NE00"/>
<dbReference type="CDD" id="cd05272">
    <property type="entry name" value="TDH_SDR_e"/>
    <property type="match status" value="1"/>
</dbReference>
<dbReference type="InterPro" id="IPR051225">
    <property type="entry name" value="NAD(P)_epim/dehydratase"/>
</dbReference>
<name>A0A8J6NE00_9BACT</name>
<dbReference type="InterPro" id="IPR036291">
    <property type="entry name" value="NAD(P)-bd_dom_sf"/>
</dbReference>
<dbReference type="EMBL" id="JACNJZ010000101">
    <property type="protein sequence ID" value="MBC8317725.1"/>
    <property type="molecule type" value="Genomic_DNA"/>
</dbReference>
<dbReference type="InterPro" id="IPR001509">
    <property type="entry name" value="Epimerase_deHydtase"/>
</dbReference>
<evidence type="ECO:0000313" key="3">
    <source>
        <dbReference type="EMBL" id="MBC8317725.1"/>
    </source>
</evidence>
<comment type="caution">
    <text evidence="3">The sequence shown here is derived from an EMBL/GenBank/DDBJ whole genome shotgun (WGS) entry which is preliminary data.</text>
</comment>
<dbReference type="Gene3D" id="3.40.50.720">
    <property type="entry name" value="NAD(P)-binding Rossmann-like Domain"/>
    <property type="match status" value="1"/>
</dbReference>